<dbReference type="Proteomes" id="UP000465306">
    <property type="component" value="Unassembled WGS sequence"/>
</dbReference>
<proteinExistence type="predicted"/>
<keyword evidence="1" id="KW-0472">Membrane</keyword>
<keyword evidence="4" id="KW-1185">Reference proteome</keyword>
<protein>
    <recommendedName>
        <fullName evidence="2">DUF2510 domain-containing protein</fullName>
    </recommendedName>
</protein>
<keyword evidence="1" id="KW-0812">Transmembrane</keyword>
<reference evidence="3 4" key="1">
    <citation type="journal article" date="2019" name="Emerg. Microbes Infect.">
        <title>Comprehensive subspecies identification of 175 nontuberculous mycobacteria species based on 7547 genomic profiles.</title>
        <authorList>
            <person name="Matsumoto Y."/>
            <person name="Kinjo T."/>
            <person name="Motooka D."/>
            <person name="Nabeya D."/>
            <person name="Jung N."/>
            <person name="Uechi K."/>
            <person name="Horii T."/>
            <person name="Iida T."/>
            <person name="Fujita J."/>
            <person name="Nakamura S."/>
        </authorList>
    </citation>
    <scope>NUCLEOTIDE SEQUENCE [LARGE SCALE GENOMIC DNA]</scope>
    <source>
        <strain evidence="3 4">JCM 13573</strain>
    </source>
</reference>
<evidence type="ECO:0000313" key="4">
    <source>
        <dbReference type="Proteomes" id="UP000465306"/>
    </source>
</evidence>
<feature type="domain" description="DUF2510" evidence="2">
    <location>
        <begin position="105"/>
        <end position="132"/>
    </location>
</feature>
<gene>
    <name evidence="3" type="ORF">MKUB_06150</name>
</gene>
<feature type="transmembrane region" description="Helical" evidence="1">
    <location>
        <begin position="59"/>
        <end position="76"/>
    </location>
</feature>
<evidence type="ECO:0000256" key="1">
    <source>
        <dbReference type="SAM" id="Phobius"/>
    </source>
</evidence>
<comment type="caution">
    <text evidence="3">The sequence shown here is derived from an EMBL/GenBank/DDBJ whole genome shotgun (WGS) entry which is preliminary data.</text>
</comment>
<dbReference type="Pfam" id="PF10708">
    <property type="entry name" value="DUF2510"/>
    <property type="match status" value="1"/>
</dbReference>
<dbReference type="InterPro" id="IPR018929">
    <property type="entry name" value="DUF2510"/>
</dbReference>
<dbReference type="EMBL" id="BLKU01000002">
    <property type="protein sequence ID" value="GFG63125.1"/>
    <property type="molecule type" value="Genomic_DNA"/>
</dbReference>
<sequence>MSYPYQQPSGYQNQAIYHLSLIEHIGAVIFFSQRSYTVTGTLEQCEQAYRRAQTHNLAAGWWSVMSLLLLNWIALFSNHSAIRKVRALAQQPHAPAQLAAPSTPPGWYPDPSGQPVQRYWDGGTWTHWTHPPSHR</sequence>
<name>A0ABQ1BHD6_9MYCO</name>
<dbReference type="RefSeq" id="WP_241007867.1">
    <property type="nucleotide sequence ID" value="NZ_BLKU01000002.1"/>
</dbReference>
<keyword evidence="1" id="KW-1133">Transmembrane helix</keyword>
<accession>A0ABQ1BHD6</accession>
<organism evidence="3 4">
    <name type="scientific">Mycobacterium kubicae</name>
    <dbReference type="NCBI Taxonomy" id="120959"/>
    <lineage>
        <taxon>Bacteria</taxon>
        <taxon>Bacillati</taxon>
        <taxon>Actinomycetota</taxon>
        <taxon>Actinomycetes</taxon>
        <taxon>Mycobacteriales</taxon>
        <taxon>Mycobacteriaceae</taxon>
        <taxon>Mycobacterium</taxon>
        <taxon>Mycobacterium simiae complex</taxon>
    </lineage>
</organism>
<evidence type="ECO:0000313" key="3">
    <source>
        <dbReference type="EMBL" id="GFG63125.1"/>
    </source>
</evidence>
<evidence type="ECO:0000259" key="2">
    <source>
        <dbReference type="Pfam" id="PF10708"/>
    </source>
</evidence>